<reference evidence="4 5" key="1">
    <citation type="submission" date="2017-10" db="EMBL/GenBank/DDBJ databases">
        <title>Comparative genomics between pathogenic Norcardia.</title>
        <authorList>
            <person name="Zeng L."/>
        </authorList>
    </citation>
    <scope>NUCLEOTIDE SEQUENCE [LARGE SCALE GENOMIC DNA]</scope>
    <source>
        <strain evidence="4 5">NC_YFY_NT001</strain>
    </source>
</reference>
<dbReference type="AlphaFoldDB" id="A0A291RKF5"/>
<dbReference type="KEGG" id="ntp:CRH09_19630"/>
<accession>A0A291RKF5</accession>
<dbReference type="Pfam" id="PF03861">
    <property type="entry name" value="ANTAR"/>
    <property type="match status" value="1"/>
</dbReference>
<organism evidence="4 5">
    <name type="scientific">Nocardia terpenica</name>
    <dbReference type="NCBI Taxonomy" id="455432"/>
    <lineage>
        <taxon>Bacteria</taxon>
        <taxon>Bacillati</taxon>
        <taxon>Actinomycetota</taxon>
        <taxon>Actinomycetes</taxon>
        <taxon>Mycobacteriales</taxon>
        <taxon>Nocardiaceae</taxon>
        <taxon>Nocardia</taxon>
    </lineage>
</organism>
<keyword evidence="2" id="KW-0804">Transcription</keyword>
<dbReference type="Gene3D" id="1.10.10.10">
    <property type="entry name" value="Winged helix-like DNA-binding domain superfamily/Winged helix DNA-binding domain"/>
    <property type="match status" value="1"/>
</dbReference>
<gene>
    <name evidence="4" type="ORF">CRH09_19630</name>
</gene>
<protein>
    <recommendedName>
        <fullName evidence="3">ANTAR domain-containing protein</fullName>
    </recommendedName>
</protein>
<dbReference type="SMART" id="SM01012">
    <property type="entry name" value="ANTAR"/>
    <property type="match status" value="1"/>
</dbReference>
<dbReference type="InterPro" id="IPR005561">
    <property type="entry name" value="ANTAR"/>
</dbReference>
<evidence type="ECO:0000256" key="1">
    <source>
        <dbReference type="ARBA" id="ARBA00023015"/>
    </source>
</evidence>
<dbReference type="InterPro" id="IPR036388">
    <property type="entry name" value="WH-like_DNA-bd_sf"/>
</dbReference>
<dbReference type="PROSITE" id="PS50921">
    <property type="entry name" value="ANTAR"/>
    <property type="match status" value="1"/>
</dbReference>
<keyword evidence="1" id="KW-0805">Transcription regulation</keyword>
<dbReference type="GO" id="GO:0003723">
    <property type="term" value="F:RNA binding"/>
    <property type="evidence" value="ECO:0007669"/>
    <property type="project" value="InterPro"/>
</dbReference>
<evidence type="ECO:0000313" key="5">
    <source>
        <dbReference type="Proteomes" id="UP000221961"/>
    </source>
</evidence>
<sequence length="224" mass="23416">MTRLEDLTERYLAALRAAGGEIAAACQACVRVLPVRRAAIVIDEHDAGLQPWCASDPMSAGIEAAQATAGEGPAVDAVATGLPTGVADLTEIGGRWPGFTAALTRLDATGGMFAVPLHLDGVRLGALDLYRDIPGCLDPRTRTAALHIADLITAQLVLMGSTPCADQPMPSRVVHQAAGMIMAQLDIPMPDAYSYLRAYAFAHGLSLAEVADAVVARRVGFDLD</sequence>
<feature type="domain" description="ANTAR" evidence="3">
    <location>
        <begin position="154"/>
        <end position="215"/>
    </location>
</feature>
<evidence type="ECO:0000259" key="3">
    <source>
        <dbReference type="PROSITE" id="PS50921"/>
    </source>
</evidence>
<dbReference type="GeneID" id="88359574"/>
<proteinExistence type="predicted"/>
<dbReference type="Proteomes" id="UP000221961">
    <property type="component" value="Chromosome"/>
</dbReference>
<dbReference type="InterPro" id="IPR029016">
    <property type="entry name" value="GAF-like_dom_sf"/>
</dbReference>
<name>A0A291RKF5_9NOCA</name>
<dbReference type="Gene3D" id="3.30.450.40">
    <property type="match status" value="1"/>
</dbReference>
<evidence type="ECO:0000256" key="2">
    <source>
        <dbReference type="ARBA" id="ARBA00023163"/>
    </source>
</evidence>
<dbReference type="EMBL" id="CP023778">
    <property type="protein sequence ID" value="ATL68066.1"/>
    <property type="molecule type" value="Genomic_DNA"/>
</dbReference>
<evidence type="ECO:0000313" key="4">
    <source>
        <dbReference type="EMBL" id="ATL68066.1"/>
    </source>
</evidence>
<dbReference type="SUPFAM" id="SSF55781">
    <property type="entry name" value="GAF domain-like"/>
    <property type="match status" value="1"/>
</dbReference>
<dbReference type="RefSeq" id="WP_098695168.1">
    <property type="nucleotide sequence ID" value="NZ_CP023778.1"/>
</dbReference>